<evidence type="ECO:0000259" key="9">
    <source>
        <dbReference type="Pfam" id="PF01618"/>
    </source>
</evidence>
<reference evidence="11" key="1">
    <citation type="submission" date="2018-06" db="EMBL/GenBank/DDBJ databases">
        <title>Complete genome of Pseudomonas insecticola strain QZS01.</title>
        <authorList>
            <person name="Wang J."/>
            <person name="Su Q."/>
        </authorList>
    </citation>
    <scope>NUCLEOTIDE SEQUENCE [LARGE SCALE GENOMIC DNA]</scope>
    <source>
        <strain evidence="11">QZS01</strain>
    </source>
</reference>
<evidence type="ECO:0000256" key="7">
    <source>
        <dbReference type="SAM" id="MobiDB-lite"/>
    </source>
</evidence>
<evidence type="ECO:0000256" key="8">
    <source>
        <dbReference type="SAM" id="Phobius"/>
    </source>
</evidence>
<sequence>MWVFVKSGGIMMLPIILCSIVAMGIIIERLIVLRTTKIAPAPLMGKVWNWFKSGQIDQVRLEELRKDSPLGQILAAGLANAHKGHDKMREAIEETGGFVIHQLERYLNTLGTIGAIAPLLGLLGTVFGLIEIFSAFLGGGTPDTGKLAGGIAMALVTTASGLIVAIPAVFFHRFLLRKVDDLVVAMEQNVTKLVDAIDDSYNQVDNTSASSARKNKAKSSDTVRGE</sequence>
<keyword evidence="11" id="KW-1185">Reference proteome</keyword>
<dbReference type="RefSeq" id="WP_127161637.1">
    <property type="nucleotide sequence ID" value="NZ_CP029822.1"/>
</dbReference>
<evidence type="ECO:0000256" key="3">
    <source>
        <dbReference type="ARBA" id="ARBA00022692"/>
    </source>
</evidence>
<feature type="transmembrane region" description="Helical" evidence="8">
    <location>
        <begin position="12"/>
        <end position="32"/>
    </location>
</feature>
<evidence type="ECO:0000313" key="11">
    <source>
        <dbReference type="Proteomes" id="UP000273143"/>
    </source>
</evidence>
<evidence type="ECO:0000256" key="2">
    <source>
        <dbReference type="ARBA" id="ARBA00022475"/>
    </source>
</evidence>
<evidence type="ECO:0000256" key="4">
    <source>
        <dbReference type="ARBA" id="ARBA00022989"/>
    </source>
</evidence>
<feature type="region of interest" description="Disordered" evidence="7">
    <location>
        <begin position="206"/>
        <end position="226"/>
    </location>
</feature>
<name>A0A3Q9JH46_9GAMM</name>
<organism evidence="10 11">
    <name type="scientific">Entomomonas moraniae</name>
    <dbReference type="NCBI Taxonomy" id="2213226"/>
    <lineage>
        <taxon>Bacteria</taxon>
        <taxon>Pseudomonadati</taxon>
        <taxon>Pseudomonadota</taxon>
        <taxon>Gammaproteobacteria</taxon>
        <taxon>Pseudomonadales</taxon>
        <taxon>Pseudomonadaceae</taxon>
        <taxon>Entomomonas</taxon>
    </lineage>
</organism>
<gene>
    <name evidence="10" type="ORF">DM558_00890</name>
</gene>
<evidence type="ECO:0000313" key="10">
    <source>
        <dbReference type="EMBL" id="AZS49422.1"/>
    </source>
</evidence>
<dbReference type="Proteomes" id="UP000273143">
    <property type="component" value="Chromosome"/>
</dbReference>
<dbReference type="Pfam" id="PF01618">
    <property type="entry name" value="MotA_ExbB"/>
    <property type="match status" value="1"/>
</dbReference>
<dbReference type="InterPro" id="IPR002898">
    <property type="entry name" value="MotA_ExbB_proton_chnl"/>
</dbReference>
<feature type="transmembrane region" description="Helical" evidence="8">
    <location>
        <begin position="110"/>
        <end position="130"/>
    </location>
</feature>
<dbReference type="PANTHER" id="PTHR30625">
    <property type="entry name" value="PROTEIN TOLQ"/>
    <property type="match status" value="1"/>
</dbReference>
<evidence type="ECO:0000256" key="5">
    <source>
        <dbReference type="ARBA" id="ARBA00023136"/>
    </source>
</evidence>
<evidence type="ECO:0000256" key="1">
    <source>
        <dbReference type="ARBA" id="ARBA00004651"/>
    </source>
</evidence>
<evidence type="ECO:0000256" key="6">
    <source>
        <dbReference type="RuleBase" id="RU004057"/>
    </source>
</evidence>
<feature type="domain" description="MotA/TolQ/ExbB proton channel" evidence="9">
    <location>
        <begin position="66"/>
        <end position="187"/>
    </location>
</feature>
<protein>
    <submittedName>
        <fullName evidence="10">MotA/TolQ/ExbB proton channel family protein</fullName>
    </submittedName>
</protein>
<dbReference type="InterPro" id="IPR050790">
    <property type="entry name" value="ExbB/TolQ_transport"/>
</dbReference>
<dbReference type="PANTHER" id="PTHR30625:SF11">
    <property type="entry name" value="MOTA_TOLQ_EXBB PROTON CHANNEL DOMAIN-CONTAINING PROTEIN"/>
    <property type="match status" value="1"/>
</dbReference>
<keyword evidence="6" id="KW-0653">Protein transport</keyword>
<keyword evidence="6" id="KW-0813">Transport</keyword>
<dbReference type="EMBL" id="CP029822">
    <property type="protein sequence ID" value="AZS49422.1"/>
    <property type="molecule type" value="Genomic_DNA"/>
</dbReference>
<dbReference type="GO" id="GO:0017038">
    <property type="term" value="P:protein import"/>
    <property type="evidence" value="ECO:0007669"/>
    <property type="project" value="TreeGrafter"/>
</dbReference>
<comment type="similarity">
    <text evidence="6">Belongs to the exbB/tolQ family.</text>
</comment>
<keyword evidence="4 8" id="KW-1133">Transmembrane helix</keyword>
<accession>A0A3Q9JH46</accession>
<dbReference type="KEGG" id="emo:DM558_00890"/>
<keyword evidence="3 8" id="KW-0812">Transmembrane</keyword>
<proteinExistence type="inferred from homology"/>
<dbReference type="AlphaFoldDB" id="A0A3Q9JH46"/>
<comment type="subcellular location">
    <subcellularLocation>
        <location evidence="1">Cell membrane</location>
        <topology evidence="1">Multi-pass membrane protein</topology>
    </subcellularLocation>
    <subcellularLocation>
        <location evidence="6">Membrane</location>
        <topology evidence="6">Multi-pass membrane protein</topology>
    </subcellularLocation>
</comment>
<dbReference type="GO" id="GO:0005886">
    <property type="term" value="C:plasma membrane"/>
    <property type="evidence" value="ECO:0007669"/>
    <property type="project" value="UniProtKB-SubCell"/>
</dbReference>
<feature type="transmembrane region" description="Helical" evidence="8">
    <location>
        <begin position="150"/>
        <end position="171"/>
    </location>
</feature>
<keyword evidence="5 8" id="KW-0472">Membrane</keyword>
<keyword evidence="2" id="KW-1003">Cell membrane</keyword>